<proteinExistence type="predicted"/>
<evidence type="ECO:0000313" key="3">
    <source>
        <dbReference type="Proteomes" id="UP001492380"/>
    </source>
</evidence>
<evidence type="ECO:0008006" key="4">
    <source>
        <dbReference type="Google" id="ProtNLM"/>
    </source>
</evidence>
<keyword evidence="1" id="KW-0812">Transmembrane</keyword>
<keyword evidence="3" id="KW-1185">Reference proteome</keyword>
<sequence>MAFSLGEISSKTLWVLTLDALASCCACIVYFSVCECDASIHSRFHTPTHAPRRFNSRLTSASTISIPLPSFLSFSLNRVRGSCPALYQHLSTYNSTPLRIERTPRGQSALEALNLRFRLPQGRPKHRRDALISRVFRRL</sequence>
<dbReference type="EMBL" id="JBBWRZ010000002">
    <property type="protein sequence ID" value="KAK8244456.1"/>
    <property type="molecule type" value="Genomic_DNA"/>
</dbReference>
<name>A0ABR1Z0G5_9PEZI</name>
<keyword evidence="1" id="KW-1133">Transmembrane helix</keyword>
<evidence type="ECO:0000313" key="2">
    <source>
        <dbReference type="EMBL" id="KAK8244456.1"/>
    </source>
</evidence>
<keyword evidence="1" id="KW-0472">Membrane</keyword>
<reference evidence="2 3" key="1">
    <citation type="submission" date="2024-04" db="EMBL/GenBank/DDBJ databases">
        <title>Phyllosticta paracitricarpa is synonymous to the EU quarantine fungus P. citricarpa based on phylogenomic analyses.</title>
        <authorList>
            <consortium name="Lawrence Berkeley National Laboratory"/>
            <person name="Van Ingen-Buijs V.A."/>
            <person name="Van Westerhoven A.C."/>
            <person name="Haridas S."/>
            <person name="Skiadas P."/>
            <person name="Martin F."/>
            <person name="Groenewald J.Z."/>
            <person name="Crous P.W."/>
            <person name="Seidl M.F."/>
        </authorList>
    </citation>
    <scope>NUCLEOTIDE SEQUENCE [LARGE SCALE GENOMIC DNA]</scope>
    <source>
        <strain evidence="2 3">CBS 123374</strain>
    </source>
</reference>
<accession>A0ABR1Z0G5</accession>
<feature type="transmembrane region" description="Helical" evidence="1">
    <location>
        <begin position="12"/>
        <end position="33"/>
    </location>
</feature>
<evidence type="ECO:0000256" key="1">
    <source>
        <dbReference type="SAM" id="Phobius"/>
    </source>
</evidence>
<organism evidence="2 3">
    <name type="scientific">Phyllosticta capitalensis</name>
    <dbReference type="NCBI Taxonomy" id="121624"/>
    <lineage>
        <taxon>Eukaryota</taxon>
        <taxon>Fungi</taxon>
        <taxon>Dikarya</taxon>
        <taxon>Ascomycota</taxon>
        <taxon>Pezizomycotina</taxon>
        <taxon>Dothideomycetes</taxon>
        <taxon>Dothideomycetes incertae sedis</taxon>
        <taxon>Botryosphaeriales</taxon>
        <taxon>Phyllostictaceae</taxon>
        <taxon>Phyllosticta</taxon>
    </lineage>
</organism>
<protein>
    <recommendedName>
        <fullName evidence="4">Secreted protein</fullName>
    </recommendedName>
</protein>
<dbReference type="Proteomes" id="UP001492380">
    <property type="component" value="Unassembled WGS sequence"/>
</dbReference>
<comment type="caution">
    <text evidence="2">The sequence shown here is derived from an EMBL/GenBank/DDBJ whole genome shotgun (WGS) entry which is preliminary data.</text>
</comment>
<gene>
    <name evidence="2" type="ORF">HDK90DRAFT_158250</name>
</gene>